<feature type="compositionally biased region" description="Low complexity" evidence="1">
    <location>
        <begin position="565"/>
        <end position="587"/>
    </location>
</feature>
<dbReference type="Proteomes" id="UP000301309">
    <property type="component" value="Unassembled WGS sequence"/>
</dbReference>
<sequence>MLLMAQEVGDTPEIPLEYTPTQPSVPFGPDGRGSSASVPVPPPVSPMSPASPVSSPAPFPASAPPAASVPVAAPADPAARSRSGRGGRHRAVLMAAAAVVALAGVAAGVVALLDNGGGDGGAALGGHTSQSADKGSSRSPSAPEKAPQRPVKDSEPTASPSDRIPEGYELVEDPLGFSLAVPEGFAREYKAPRVYYNSPGMEFRIGIHIQEQSPEGPLGLSREADAKGPRNYPGYRSGQVIETEHNGRPAALWAFIWNGSADDGGSRQTYDLSWNENGKMYDLWLSAPWVRNPWASGISTPPPPRSRAPARRTERRRNGFVTSAHRASTAVPPPGNDGRMTNDGGRANEPTSYSLRPPHAPAAPVPGPQPPPEAPGAHEAPQTSQGPQAAQSSQGPQGPQPPQEPRQPGQEAGAAGPSRGAYEPTRFSDPRGGPQPPAGQPPAEEAPAGQPPAGQPPAEEAPAGQPPAEEAPAGQPPAEDRPGARQSAPAPPPPPRTRAAGGSSAAAISSSPASATAVWAPYGGRTTRSWTATSRSRSRASPTISPSASGRPSISGWSARHAPRRGSTTPPSSPSTTWWSRTAALGS</sequence>
<comment type="caution">
    <text evidence="3">The sequence shown here is derived from an EMBL/GenBank/DDBJ whole genome shotgun (WGS) entry which is preliminary data.</text>
</comment>
<evidence type="ECO:0000256" key="2">
    <source>
        <dbReference type="SAM" id="Phobius"/>
    </source>
</evidence>
<keyword evidence="2" id="KW-0472">Membrane</keyword>
<feature type="region of interest" description="Disordered" evidence="1">
    <location>
        <begin position="295"/>
        <end position="587"/>
    </location>
</feature>
<feature type="compositionally biased region" description="Polar residues" evidence="1">
    <location>
        <begin position="127"/>
        <end position="140"/>
    </location>
</feature>
<feature type="compositionally biased region" description="Low complexity" evidence="1">
    <location>
        <begin position="497"/>
        <end position="517"/>
    </location>
</feature>
<keyword evidence="4" id="KW-1185">Reference proteome</keyword>
<dbReference type="AlphaFoldDB" id="A0A4D4L743"/>
<evidence type="ECO:0000313" key="3">
    <source>
        <dbReference type="EMBL" id="GDY54477.1"/>
    </source>
</evidence>
<feature type="region of interest" description="Disordered" evidence="1">
    <location>
        <begin position="213"/>
        <end position="232"/>
    </location>
</feature>
<feature type="region of interest" description="Disordered" evidence="1">
    <location>
        <begin position="1"/>
        <end position="86"/>
    </location>
</feature>
<protein>
    <submittedName>
        <fullName evidence="3">Uncharacterized protein</fullName>
    </submittedName>
</protein>
<evidence type="ECO:0000313" key="4">
    <source>
        <dbReference type="Proteomes" id="UP000301309"/>
    </source>
</evidence>
<feature type="compositionally biased region" description="Low complexity" evidence="1">
    <location>
        <begin position="456"/>
        <end position="477"/>
    </location>
</feature>
<feature type="compositionally biased region" description="Basic and acidic residues" evidence="1">
    <location>
        <begin position="146"/>
        <end position="155"/>
    </location>
</feature>
<feature type="compositionally biased region" description="Low complexity" evidence="1">
    <location>
        <begin position="64"/>
        <end position="81"/>
    </location>
</feature>
<name>A0A4D4L743_STRVO</name>
<feature type="compositionally biased region" description="Low complexity" evidence="1">
    <location>
        <begin position="525"/>
        <end position="549"/>
    </location>
</feature>
<feature type="compositionally biased region" description="Low complexity" evidence="1">
    <location>
        <begin position="375"/>
        <end position="397"/>
    </location>
</feature>
<proteinExistence type="predicted"/>
<feature type="transmembrane region" description="Helical" evidence="2">
    <location>
        <begin position="91"/>
        <end position="113"/>
    </location>
</feature>
<feature type="region of interest" description="Disordered" evidence="1">
    <location>
        <begin position="123"/>
        <end position="166"/>
    </location>
</feature>
<feature type="compositionally biased region" description="Pro residues" evidence="1">
    <location>
        <begin position="358"/>
        <end position="374"/>
    </location>
</feature>
<accession>A0A4D4L743</accession>
<reference evidence="3 4" key="1">
    <citation type="journal article" date="2020" name="Int. J. Syst. Evol. Microbiol.">
        <title>Reclassification of Streptomyces castelarensis and Streptomyces sporoclivatus as later heterotypic synonyms of Streptomyces antimycoticus.</title>
        <authorList>
            <person name="Komaki H."/>
            <person name="Tamura T."/>
        </authorList>
    </citation>
    <scope>NUCLEOTIDE SEQUENCE [LARGE SCALE GENOMIC DNA]</scope>
    <source>
        <strain evidence="3 4">NBRC 13459</strain>
    </source>
</reference>
<evidence type="ECO:0000256" key="1">
    <source>
        <dbReference type="SAM" id="MobiDB-lite"/>
    </source>
</evidence>
<keyword evidence="2" id="KW-0812">Transmembrane</keyword>
<gene>
    <name evidence="3" type="ORF">SVIO_051000</name>
</gene>
<dbReference type="EMBL" id="BJHW01000001">
    <property type="protein sequence ID" value="GDY54477.1"/>
    <property type="molecule type" value="Genomic_DNA"/>
</dbReference>
<keyword evidence="2" id="KW-1133">Transmembrane helix</keyword>
<organism evidence="3 4">
    <name type="scientific">Streptomyces violaceusniger</name>
    <dbReference type="NCBI Taxonomy" id="68280"/>
    <lineage>
        <taxon>Bacteria</taxon>
        <taxon>Bacillati</taxon>
        <taxon>Actinomycetota</taxon>
        <taxon>Actinomycetes</taxon>
        <taxon>Kitasatosporales</taxon>
        <taxon>Streptomycetaceae</taxon>
        <taxon>Streptomyces</taxon>
        <taxon>Streptomyces violaceusniger group</taxon>
    </lineage>
</organism>